<evidence type="ECO:0000313" key="1">
    <source>
        <dbReference type="EMBL" id="POS84283.1"/>
    </source>
</evidence>
<dbReference type="EMBL" id="PEDP01001088">
    <property type="protein sequence ID" value="POS84283.1"/>
    <property type="molecule type" value="Genomic_DNA"/>
</dbReference>
<dbReference type="CDD" id="cd00303">
    <property type="entry name" value="retropepsin_like"/>
    <property type="match status" value="1"/>
</dbReference>
<dbReference type="InterPro" id="IPR043128">
    <property type="entry name" value="Rev_trsase/Diguanyl_cyclase"/>
</dbReference>
<dbReference type="SUPFAM" id="SSF56672">
    <property type="entry name" value="DNA/RNA polymerases"/>
    <property type="match status" value="1"/>
</dbReference>
<organism evidence="1 2">
    <name type="scientific">Erysiphe pulchra</name>
    <dbReference type="NCBI Taxonomy" id="225359"/>
    <lineage>
        <taxon>Eukaryota</taxon>
        <taxon>Fungi</taxon>
        <taxon>Dikarya</taxon>
        <taxon>Ascomycota</taxon>
        <taxon>Pezizomycotina</taxon>
        <taxon>Leotiomycetes</taxon>
        <taxon>Erysiphales</taxon>
        <taxon>Erysiphaceae</taxon>
        <taxon>Erysiphe</taxon>
    </lineage>
</organism>
<evidence type="ECO:0000313" key="2">
    <source>
        <dbReference type="Proteomes" id="UP000237438"/>
    </source>
</evidence>
<proteinExistence type="predicted"/>
<protein>
    <submittedName>
        <fullName evidence="1">Uncharacterized protein</fullName>
    </submittedName>
</protein>
<sequence length="505" mass="56908">MDELKSRLKTRFASRIILGRKETFDELVDHCYTLDSDLGMYEEKKTSVSSKDPRNLPDFPPYERDVEGDKFLQPSDFFMSLYSLAVTGTARDMITGQVGEMMTNGETGDAMKLLKTMDSIFRNRNADRTASNLLHACRQFRDGSLSSFLPRFQTLLARSPMSNIEDRSRVQERNSRVRELATGFYSLESNLIEKEMNGKPFIIDAFINNTFSVSTLIDNGCECLAAISDSLVRKKNLPRIQITSLILTKATNDKRDSNEIITEVTHMELDIDGYSKTLYACVISGLPHPLIQGKPCMEREDVTYFAKKKGYKRNNAKSEHSSMNIASSSAGVFLSTIRRANKTLGINKTHIFSVTLADIQKALAPDKDVVTSLDKLPKKYKKFSNLFQKEITDKLTPHRPGCDHEIKLQDGKDAPWGPLYGMSRDGLLFLRKTLTDLLDKSYIRASSSPSGAPVLFVRIPGGGLCFCEDYRAFNAISQVVRYPLPLIKETLSKLSNAKWFTKLDV</sequence>
<dbReference type="STRING" id="225359.A0A2S4PQI6"/>
<dbReference type="Gene3D" id="3.30.70.270">
    <property type="match status" value="1"/>
</dbReference>
<comment type="caution">
    <text evidence="1">The sequence shown here is derived from an EMBL/GenBank/DDBJ whole genome shotgun (WGS) entry which is preliminary data.</text>
</comment>
<reference evidence="1 2" key="1">
    <citation type="submission" date="2017-10" db="EMBL/GenBank/DDBJ databases">
        <title>Development of genomic resources for the powdery mildew, Erysiphe pulchra.</title>
        <authorList>
            <person name="Wadl P.A."/>
            <person name="Mack B.M."/>
            <person name="Moore G."/>
            <person name="Beltz S.B."/>
        </authorList>
    </citation>
    <scope>NUCLEOTIDE SEQUENCE [LARGE SCALE GENOMIC DNA]</scope>
    <source>
        <strain evidence="1">Cflorida</strain>
    </source>
</reference>
<dbReference type="Proteomes" id="UP000237438">
    <property type="component" value="Unassembled WGS sequence"/>
</dbReference>
<keyword evidence="2" id="KW-1185">Reference proteome</keyword>
<dbReference type="OrthoDB" id="115435at2759"/>
<dbReference type="PANTHER" id="PTHR15503">
    <property type="entry name" value="LDOC1 RELATED"/>
    <property type="match status" value="1"/>
</dbReference>
<dbReference type="Gene3D" id="3.10.10.10">
    <property type="entry name" value="HIV Type 1 Reverse Transcriptase, subunit A, domain 1"/>
    <property type="match status" value="1"/>
</dbReference>
<dbReference type="AlphaFoldDB" id="A0A2S4PQI6"/>
<gene>
    <name evidence="1" type="ORF">EPUL_003669</name>
</gene>
<dbReference type="InterPro" id="IPR043502">
    <property type="entry name" value="DNA/RNA_pol_sf"/>
</dbReference>
<dbReference type="InterPro" id="IPR032567">
    <property type="entry name" value="RTL1-rel"/>
</dbReference>
<accession>A0A2S4PQI6</accession>
<name>A0A2S4PQI6_9PEZI</name>
<dbReference type="PANTHER" id="PTHR15503:SF29">
    <property type="entry name" value="CCHC-TYPE DOMAIN-CONTAINING PROTEIN-RELATED"/>
    <property type="match status" value="1"/>
</dbReference>